<protein>
    <submittedName>
        <fullName evidence="2">Uncharacterized protein</fullName>
    </submittedName>
</protein>
<dbReference type="AlphaFoldDB" id="A0AAD1HTS9"/>
<sequence>MPRRVAYKYAPSRSGTRPHPTLKVGGFDAAAAHDGDHVSAGEAVRVFEGLAASVHSCTSYPACCGTNAHAGRISLMDLVLYAP</sequence>
<evidence type="ECO:0000313" key="3">
    <source>
        <dbReference type="Proteomes" id="UP000467636"/>
    </source>
</evidence>
<proteinExistence type="predicted"/>
<dbReference type="Proteomes" id="UP000467636">
    <property type="component" value="Chromosome"/>
</dbReference>
<accession>A0AAD1HTS9</accession>
<evidence type="ECO:0000313" key="2">
    <source>
        <dbReference type="EMBL" id="BBX21332.1"/>
    </source>
</evidence>
<organism evidence="2 3">
    <name type="scientific">Mycolicibacter terrae</name>
    <dbReference type="NCBI Taxonomy" id="1788"/>
    <lineage>
        <taxon>Bacteria</taxon>
        <taxon>Bacillati</taxon>
        <taxon>Actinomycetota</taxon>
        <taxon>Actinomycetes</taxon>
        <taxon>Mycobacteriales</taxon>
        <taxon>Mycobacteriaceae</taxon>
        <taxon>Mycolicibacter</taxon>
    </lineage>
</organism>
<feature type="region of interest" description="Disordered" evidence="1">
    <location>
        <begin position="1"/>
        <end position="21"/>
    </location>
</feature>
<evidence type="ECO:0000256" key="1">
    <source>
        <dbReference type="SAM" id="MobiDB-lite"/>
    </source>
</evidence>
<gene>
    <name evidence="2" type="ORF">MTER_07430</name>
</gene>
<keyword evidence="3" id="KW-1185">Reference proteome</keyword>
<name>A0AAD1HTS9_9MYCO</name>
<reference evidence="2 3" key="1">
    <citation type="journal article" date="2019" name="Emerg. Microbes Infect.">
        <title>Comprehensive subspecies identification of 175 nontuberculous mycobacteria species based on 7547 genomic profiles.</title>
        <authorList>
            <person name="Matsumoto Y."/>
            <person name="Kinjo T."/>
            <person name="Motooka D."/>
            <person name="Nabeya D."/>
            <person name="Jung N."/>
            <person name="Uechi K."/>
            <person name="Horii T."/>
            <person name="Iida T."/>
            <person name="Fujita J."/>
            <person name="Nakamura S."/>
        </authorList>
    </citation>
    <scope>NUCLEOTIDE SEQUENCE [LARGE SCALE GENOMIC DNA]</scope>
    <source>
        <strain evidence="2 3">JCM 12143</strain>
    </source>
</reference>
<dbReference type="EMBL" id="AP022564">
    <property type="protein sequence ID" value="BBX21332.1"/>
    <property type="molecule type" value="Genomic_DNA"/>
</dbReference>